<dbReference type="NCBIfam" id="NF000801">
    <property type="entry name" value="PRK00055.1-3"/>
    <property type="match status" value="1"/>
</dbReference>
<dbReference type="GO" id="GO:0042781">
    <property type="term" value="F:3'-tRNA processing endoribonuclease activity"/>
    <property type="evidence" value="ECO:0007669"/>
    <property type="project" value="TreeGrafter"/>
</dbReference>
<dbReference type="PANTHER" id="PTHR46018">
    <property type="entry name" value="ZINC PHOSPHODIESTERASE ELAC PROTEIN 1"/>
    <property type="match status" value="1"/>
</dbReference>
<evidence type="ECO:0000259" key="9">
    <source>
        <dbReference type="Pfam" id="PF00753"/>
    </source>
</evidence>
<evidence type="ECO:0000256" key="7">
    <source>
        <dbReference type="ARBA" id="ARBA00022801"/>
    </source>
</evidence>
<name>A0AA35TMM8_GEOBA</name>
<feature type="domain" description="Metallo-beta-lactamase" evidence="9">
    <location>
        <begin position="1"/>
        <end position="44"/>
    </location>
</feature>
<protein>
    <submittedName>
        <fullName evidence="11">Ribonuclease Z</fullName>
    </submittedName>
</protein>
<evidence type="ECO:0000256" key="5">
    <source>
        <dbReference type="ARBA" id="ARBA00022723"/>
    </source>
</evidence>
<dbReference type="Pfam" id="PF00753">
    <property type="entry name" value="Lactamase_B"/>
    <property type="match status" value="1"/>
</dbReference>
<dbReference type="PANTHER" id="PTHR46018:SF2">
    <property type="entry name" value="ZINC PHOSPHODIESTERASE ELAC PROTEIN 1"/>
    <property type="match status" value="1"/>
</dbReference>
<evidence type="ECO:0000256" key="6">
    <source>
        <dbReference type="ARBA" id="ARBA00022759"/>
    </source>
</evidence>
<reference evidence="11" key="1">
    <citation type="submission" date="2023-03" db="EMBL/GenBank/DDBJ databases">
        <authorList>
            <person name="Steffen K."/>
            <person name="Cardenas P."/>
        </authorList>
    </citation>
    <scope>NUCLEOTIDE SEQUENCE</scope>
</reference>
<keyword evidence="7" id="KW-0378">Hydrolase</keyword>
<dbReference type="AlphaFoldDB" id="A0AA35TMM8"/>
<evidence type="ECO:0000256" key="3">
    <source>
        <dbReference type="ARBA" id="ARBA00022694"/>
    </source>
</evidence>
<keyword evidence="4" id="KW-0540">Nuclease</keyword>
<proteinExistence type="inferred from homology"/>
<keyword evidence="3" id="KW-0819">tRNA processing</keyword>
<comment type="caution">
    <text evidence="11">The sequence shown here is derived from an EMBL/GenBank/DDBJ whole genome shotgun (WGS) entry which is preliminary data.</text>
</comment>
<dbReference type="InterPro" id="IPR001279">
    <property type="entry name" value="Metallo-B-lactamas"/>
</dbReference>
<comment type="cofactor">
    <cofactor evidence="1">
        <name>Zn(2+)</name>
        <dbReference type="ChEBI" id="CHEBI:29105"/>
    </cofactor>
</comment>
<evidence type="ECO:0000256" key="4">
    <source>
        <dbReference type="ARBA" id="ARBA00022722"/>
    </source>
</evidence>
<dbReference type="HAMAP" id="MF_01818">
    <property type="entry name" value="RNase_Z_BN"/>
    <property type="match status" value="1"/>
</dbReference>
<dbReference type="Proteomes" id="UP001174909">
    <property type="component" value="Unassembled WGS sequence"/>
</dbReference>
<keyword evidence="8" id="KW-0862">Zinc</keyword>
<evidence type="ECO:0000256" key="1">
    <source>
        <dbReference type="ARBA" id="ARBA00001947"/>
    </source>
</evidence>
<organism evidence="11 12">
    <name type="scientific">Geodia barretti</name>
    <name type="common">Barrett's horny sponge</name>
    <dbReference type="NCBI Taxonomy" id="519541"/>
    <lineage>
        <taxon>Eukaryota</taxon>
        <taxon>Metazoa</taxon>
        <taxon>Porifera</taxon>
        <taxon>Demospongiae</taxon>
        <taxon>Heteroscleromorpha</taxon>
        <taxon>Tetractinellida</taxon>
        <taxon>Astrophorina</taxon>
        <taxon>Geodiidae</taxon>
        <taxon>Geodia</taxon>
    </lineage>
</organism>
<sequence length="268" mass="29242">MFDAGEGAQMAYLRSGLGWNKPMKIFVTHLHGDHCIGILGLLQTMSLKKRSQGLEIYGPAGIDEFLAANIRILNFGVSFPVIINPVSDGVVADERSYVVSACRAAHSVEAYSYVFEERPRPGRFNRERAEELQVPRGEMWGRLQAGQHVTVDGRVVKPGDVLGPSRRGKKIGVSGDTRPTGPLQEFFQGCDYLVFDSTFMDDMGDKALKTFHSTAKEAATLARDAGVSNLVLTHFSARYDDAQALVDEAGAVHGSVVAAEDLLEIEIE</sequence>
<dbReference type="CDD" id="cd07717">
    <property type="entry name" value="RNaseZ_ZiPD-like_MBL-fold"/>
    <property type="match status" value="1"/>
</dbReference>
<keyword evidence="5" id="KW-0479">Metal-binding</keyword>
<evidence type="ECO:0000313" key="11">
    <source>
        <dbReference type="EMBL" id="CAI8050804.1"/>
    </source>
</evidence>
<dbReference type="Gene3D" id="3.60.15.10">
    <property type="entry name" value="Ribonuclease Z/Hydroxyacylglutathione hydrolase-like"/>
    <property type="match status" value="1"/>
</dbReference>
<gene>
    <name evidence="11" type="ORF">GBAR_LOCUS27866</name>
</gene>
<keyword evidence="6" id="KW-0255">Endonuclease</keyword>
<keyword evidence="12" id="KW-1185">Reference proteome</keyword>
<evidence type="ECO:0000256" key="8">
    <source>
        <dbReference type="ARBA" id="ARBA00022833"/>
    </source>
</evidence>
<dbReference type="InterPro" id="IPR013471">
    <property type="entry name" value="RNase_Z/BN"/>
</dbReference>
<feature type="domain" description="Metallo-beta-lactamase" evidence="10">
    <location>
        <begin position="165"/>
        <end position="235"/>
    </location>
</feature>
<dbReference type="InterPro" id="IPR036866">
    <property type="entry name" value="RibonucZ/Hydroxyglut_hydro"/>
</dbReference>
<dbReference type="SUPFAM" id="SSF56281">
    <property type="entry name" value="Metallo-hydrolase/oxidoreductase"/>
    <property type="match status" value="1"/>
</dbReference>
<accession>A0AA35TMM8</accession>
<dbReference type="Pfam" id="PF12706">
    <property type="entry name" value="Lactamase_B_2"/>
    <property type="match status" value="1"/>
</dbReference>
<evidence type="ECO:0000259" key="10">
    <source>
        <dbReference type="Pfam" id="PF12706"/>
    </source>
</evidence>
<evidence type="ECO:0000313" key="12">
    <source>
        <dbReference type="Proteomes" id="UP001174909"/>
    </source>
</evidence>
<dbReference type="EMBL" id="CASHTH010003886">
    <property type="protein sequence ID" value="CAI8050804.1"/>
    <property type="molecule type" value="Genomic_DNA"/>
</dbReference>
<evidence type="ECO:0000256" key="2">
    <source>
        <dbReference type="ARBA" id="ARBA00011738"/>
    </source>
</evidence>
<comment type="subunit">
    <text evidence="2">Homodimer.</text>
</comment>
<dbReference type="GO" id="GO:0046872">
    <property type="term" value="F:metal ion binding"/>
    <property type="evidence" value="ECO:0007669"/>
    <property type="project" value="UniProtKB-KW"/>
</dbReference>